<dbReference type="EMBL" id="LTAI01000418">
    <property type="protein sequence ID" value="ORD98841.1"/>
    <property type="molecule type" value="Genomic_DNA"/>
</dbReference>
<feature type="domain" description="AAA ATPase AAA+ lid" evidence="5">
    <location>
        <begin position="111"/>
        <end position="152"/>
    </location>
</feature>
<proteinExistence type="inferred from homology"/>
<comment type="similarity">
    <text evidence="3">Belongs to the AAA ATPase family.</text>
</comment>
<organism evidence="6 7">
    <name type="scientific">Hepatospora eriocheir</name>
    <dbReference type="NCBI Taxonomy" id="1081669"/>
    <lineage>
        <taxon>Eukaryota</taxon>
        <taxon>Fungi</taxon>
        <taxon>Fungi incertae sedis</taxon>
        <taxon>Microsporidia</taxon>
        <taxon>Hepatosporidae</taxon>
        <taxon>Hepatospora</taxon>
    </lineage>
</organism>
<evidence type="ECO:0000256" key="1">
    <source>
        <dbReference type="ARBA" id="ARBA00022741"/>
    </source>
</evidence>
<evidence type="ECO:0000313" key="7">
    <source>
        <dbReference type="Proteomes" id="UP000192501"/>
    </source>
</evidence>
<dbReference type="InterPro" id="IPR003960">
    <property type="entry name" value="ATPase_AAA_CS"/>
</dbReference>
<dbReference type="FunFam" id="1.10.8.60:FF:000005">
    <property type="entry name" value="26S protease regulatory subunit 7"/>
    <property type="match status" value="1"/>
</dbReference>
<feature type="domain" description="ATPase AAA-type core" evidence="4">
    <location>
        <begin position="2"/>
        <end position="88"/>
    </location>
</feature>
<dbReference type="InterPro" id="IPR027417">
    <property type="entry name" value="P-loop_NTPase"/>
</dbReference>
<dbReference type="GO" id="GO:0005524">
    <property type="term" value="F:ATP binding"/>
    <property type="evidence" value="ECO:0007669"/>
    <property type="project" value="UniProtKB-KW"/>
</dbReference>
<dbReference type="InterPro" id="IPR003959">
    <property type="entry name" value="ATPase_AAA_core"/>
</dbReference>
<evidence type="ECO:0000256" key="2">
    <source>
        <dbReference type="ARBA" id="ARBA00022840"/>
    </source>
</evidence>
<dbReference type="VEuPathDB" id="MicrosporidiaDB:A0H76_1850"/>
<name>A0A1X0QGD8_9MICR</name>
<dbReference type="VEuPathDB" id="MicrosporidiaDB:HERIO_2560"/>
<evidence type="ECO:0000256" key="3">
    <source>
        <dbReference type="RuleBase" id="RU003651"/>
    </source>
</evidence>
<accession>A0A1X0QGD8</accession>
<evidence type="ECO:0000313" key="6">
    <source>
        <dbReference type="EMBL" id="ORD98841.1"/>
    </source>
</evidence>
<dbReference type="AlphaFoldDB" id="A0A1X0QGD8"/>
<dbReference type="Pfam" id="PF00004">
    <property type="entry name" value="AAA"/>
    <property type="match status" value="1"/>
</dbReference>
<dbReference type="Gene3D" id="3.40.50.300">
    <property type="entry name" value="P-loop containing nucleotide triphosphate hydrolases"/>
    <property type="match status" value="1"/>
</dbReference>
<dbReference type="InterPro" id="IPR050221">
    <property type="entry name" value="26S_Proteasome_ATPase"/>
</dbReference>
<reference evidence="6 7" key="1">
    <citation type="journal article" date="2017" name="Environ. Microbiol.">
        <title>Decay of the glycolytic pathway and adaptation to intranuclear parasitism within Enterocytozoonidae microsporidia.</title>
        <authorList>
            <person name="Wiredu Boakye D."/>
            <person name="Jaroenlak P."/>
            <person name="Prachumwat A."/>
            <person name="Williams T.A."/>
            <person name="Bateman K.S."/>
            <person name="Itsathitphaisarn O."/>
            <person name="Sritunyalucksana K."/>
            <person name="Paszkiewicz K.H."/>
            <person name="Moore K.A."/>
            <person name="Stentiford G.D."/>
            <person name="Williams B.A."/>
        </authorList>
    </citation>
    <scope>NUCLEOTIDE SEQUENCE [LARGE SCALE GENOMIC DNA]</scope>
    <source>
        <strain evidence="7">canceri</strain>
    </source>
</reference>
<comment type="caution">
    <text evidence="6">The sequence shown here is derived from an EMBL/GenBank/DDBJ whole genome shotgun (WGS) entry which is preliminary data.</text>
</comment>
<dbReference type="FunFam" id="3.40.50.300:FF:003803">
    <property type="entry name" value="Uncharacterized protein"/>
    <property type="match status" value="1"/>
</dbReference>
<gene>
    <name evidence="6" type="primary">PRS7</name>
    <name evidence="6" type="ORF">A0H76_1850</name>
</gene>
<keyword evidence="2 3" id="KW-0067">ATP-binding</keyword>
<keyword evidence="1 3" id="KW-0547">Nucleotide-binding</keyword>
<protein>
    <submittedName>
        <fullName evidence="6">PRS7</fullName>
    </submittedName>
</protein>
<dbReference type="Pfam" id="PF17862">
    <property type="entry name" value="AAA_lid_3"/>
    <property type="match status" value="1"/>
</dbReference>
<dbReference type="Gene3D" id="1.10.8.60">
    <property type="match status" value="1"/>
</dbReference>
<sequence>MVREIFALAKLKKASIIFFDEVDVFGGTRFGNSEDNEVQRTMLEVINQLDGFDARGHVKVIMATNRPDTLDPALLRPGRLDRKLEFGLPDLEGRVKIFEIKAKAMSVDKNIRYELLARICSGATGAEIRSVCIEAGMFAIRDRRKIATEADFFKAVDKVIKGYSKFSATPKYLTYN</sequence>
<dbReference type="SUPFAM" id="SSF52540">
    <property type="entry name" value="P-loop containing nucleoside triphosphate hydrolases"/>
    <property type="match status" value="1"/>
</dbReference>
<dbReference type="GO" id="GO:0016887">
    <property type="term" value="F:ATP hydrolysis activity"/>
    <property type="evidence" value="ECO:0007669"/>
    <property type="project" value="InterPro"/>
</dbReference>
<dbReference type="Proteomes" id="UP000192501">
    <property type="component" value="Unassembled WGS sequence"/>
</dbReference>
<evidence type="ECO:0000259" key="4">
    <source>
        <dbReference type="Pfam" id="PF00004"/>
    </source>
</evidence>
<dbReference type="InterPro" id="IPR041569">
    <property type="entry name" value="AAA_lid_3"/>
</dbReference>
<dbReference type="PROSITE" id="PS00674">
    <property type="entry name" value="AAA"/>
    <property type="match status" value="1"/>
</dbReference>
<dbReference type="PANTHER" id="PTHR23073">
    <property type="entry name" value="26S PROTEASOME REGULATORY SUBUNIT"/>
    <property type="match status" value="1"/>
</dbReference>
<evidence type="ECO:0000259" key="5">
    <source>
        <dbReference type="Pfam" id="PF17862"/>
    </source>
</evidence>